<dbReference type="PRINTS" id="PR01270">
    <property type="entry name" value="HDASUPER"/>
</dbReference>
<dbReference type="GO" id="GO:0004407">
    <property type="term" value="F:histone deacetylase activity"/>
    <property type="evidence" value="ECO:0007669"/>
    <property type="project" value="TreeGrafter"/>
</dbReference>
<dbReference type="PANTHER" id="PTHR10625">
    <property type="entry name" value="HISTONE DEACETYLASE HDAC1-RELATED"/>
    <property type="match status" value="1"/>
</dbReference>
<evidence type="ECO:0000256" key="1">
    <source>
        <dbReference type="ARBA" id="ARBA00005947"/>
    </source>
</evidence>
<evidence type="ECO:0000313" key="3">
    <source>
        <dbReference type="EMBL" id="MBK1878182.1"/>
    </source>
</evidence>
<dbReference type="PANTHER" id="PTHR10625:SF10">
    <property type="entry name" value="HISTONE DEACETYLASE HDAC1"/>
    <property type="match status" value="1"/>
</dbReference>
<dbReference type="RefSeq" id="WP_200356395.1">
    <property type="nucleotide sequence ID" value="NZ_JAENIL010000027.1"/>
</dbReference>
<comment type="similarity">
    <text evidence="1">Belongs to the histone deacetylase family.</text>
</comment>
<comment type="caution">
    <text evidence="3">The sequence shown here is derived from an EMBL/GenBank/DDBJ whole genome shotgun (WGS) entry which is preliminary data.</text>
</comment>
<dbReference type="AlphaFoldDB" id="A0A934VQB7"/>
<dbReference type="InterPro" id="IPR000286">
    <property type="entry name" value="HDACs"/>
</dbReference>
<keyword evidence="4" id="KW-1185">Reference proteome</keyword>
<dbReference type="EMBL" id="JAENIL010000027">
    <property type="protein sequence ID" value="MBK1878182.1"/>
    <property type="molecule type" value="Genomic_DNA"/>
</dbReference>
<dbReference type="InterPro" id="IPR037138">
    <property type="entry name" value="His_deacetylse_dom_sf"/>
</dbReference>
<sequence length="284" mass="31124">MQIFTDARCLTYEAPGHPERVFRVRETDRLLRERYPDWEWPRFGSAVDEDLLRAHSPAHLRRLEVPEDFDGDTAYHDGISGIARLACGGALAATKAALSGEKAFSLMRPPGHHAERERAMGFCYLNHVAVCALWALAKGIGKVAVWDFDAHHGNGTEAILKGVKGALYVSAHQVPCYPGTGLASEGNCLNFPVAPLTPAESHMSILEDSWKALLDFDPELVLVSAGFDAYEHDPITQMSLRMNDFRTLGHWLAASGTPAAALLEGGYSEDLPKLVEAFLAGWNE</sequence>
<feature type="domain" description="Histone deacetylase" evidence="2">
    <location>
        <begin position="17"/>
        <end position="278"/>
    </location>
</feature>
<organism evidence="3 4">
    <name type="scientific">Pelagicoccus mobilis</name>
    <dbReference type="NCBI Taxonomy" id="415221"/>
    <lineage>
        <taxon>Bacteria</taxon>
        <taxon>Pseudomonadati</taxon>
        <taxon>Verrucomicrobiota</taxon>
        <taxon>Opitutia</taxon>
        <taxon>Puniceicoccales</taxon>
        <taxon>Pelagicoccaceae</taxon>
        <taxon>Pelagicoccus</taxon>
    </lineage>
</organism>
<dbReference type="CDD" id="cd09992">
    <property type="entry name" value="HDAC_classII"/>
    <property type="match status" value="1"/>
</dbReference>
<evidence type="ECO:0000259" key="2">
    <source>
        <dbReference type="Pfam" id="PF00850"/>
    </source>
</evidence>
<dbReference type="Proteomes" id="UP000617628">
    <property type="component" value="Unassembled WGS sequence"/>
</dbReference>
<protein>
    <submittedName>
        <fullName evidence="3">Histone deacetylase</fullName>
    </submittedName>
</protein>
<evidence type="ECO:0000313" key="4">
    <source>
        <dbReference type="Proteomes" id="UP000617628"/>
    </source>
</evidence>
<reference evidence="3" key="1">
    <citation type="submission" date="2021-01" db="EMBL/GenBank/DDBJ databases">
        <title>Modified the classification status of verrucomicrobia.</title>
        <authorList>
            <person name="Feng X."/>
        </authorList>
    </citation>
    <scope>NUCLEOTIDE SEQUENCE</scope>
    <source>
        <strain evidence="3">KCTC 13126</strain>
    </source>
</reference>
<accession>A0A934VQB7</accession>
<dbReference type="GO" id="GO:0040029">
    <property type="term" value="P:epigenetic regulation of gene expression"/>
    <property type="evidence" value="ECO:0007669"/>
    <property type="project" value="TreeGrafter"/>
</dbReference>
<gene>
    <name evidence="3" type="ORF">JIN87_14985</name>
</gene>
<dbReference type="Pfam" id="PF00850">
    <property type="entry name" value="Hist_deacetyl"/>
    <property type="match status" value="1"/>
</dbReference>
<dbReference type="InterPro" id="IPR023696">
    <property type="entry name" value="Ureohydrolase_dom_sf"/>
</dbReference>
<dbReference type="Gene3D" id="3.40.800.20">
    <property type="entry name" value="Histone deacetylase domain"/>
    <property type="match status" value="1"/>
</dbReference>
<dbReference type="InterPro" id="IPR023801">
    <property type="entry name" value="His_deacetylse_dom"/>
</dbReference>
<proteinExistence type="inferred from homology"/>
<name>A0A934VQB7_9BACT</name>
<dbReference type="SUPFAM" id="SSF52768">
    <property type="entry name" value="Arginase/deacetylase"/>
    <property type="match status" value="1"/>
</dbReference>